<dbReference type="CDD" id="cd02440">
    <property type="entry name" value="AdoMet_MTases"/>
    <property type="match status" value="1"/>
</dbReference>
<feature type="domain" description="Methyltransferase type 11" evidence="1">
    <location>
        <begin position="46"/>
        <end position="131"/>
    </location>
</feature>
<evidence type="ECO:0000313" key="2">
    <source>
        <dbReference type="EMBL" id="VEN72810.1"/>
    </source>
</evidence>
<name>A0A484HGN8_9BACT</name>
<dbReference type="PANTHER" id="PTHR42912">
    <property type="entry name" value="METHYLTRANSFERASE"/>
    <property type="match status" value="1"/>
</dbReference>
<reference evidence="2" key="1">
    <citation type="submission" date="2019-01" db="EMBL/GenBank/DDBJ databases">
        <authorList>
            <consortium name="Genoscope - CEA"/>
            <person name="William W."/>
        </authorList>
    </citation>
    <scope>NUCLEOTIDE SEQUENCE</scope>
    <source>
        <strain evidence="2">CR-1</strain>
    </source>
</reference>
<dbReference type="SUPFAM" id="SSF53335">
    <property type="entry name" value="S-adenosyl-L-methionine-dependent methyltransferases"/>
    <property type="match status" value="1"/>
</dbReference>
<protein>
    <submittedName>
        <fullName evidence="2">Methyltransferase type 11</fullName>
    </submittedName>
</protein>
<dbReference type="InterPro" id="IPR013216">
    <property type="entry name" value="Methyltransf_11"/>
</dbReference>
<dbReference type="PANTHER" id="PTHR42912:SF80">
    <property type="entry name" value="METHYLTRANSFERASE DOMAIN-CONTAINING PROTEIN"/>
    <property type="match status" value="1"/>
</dbReference>
<dbReference type="Pfam" id="PF08241">
    <property type="entry name" value="Methyltransf_11"/>
    <property type="match status" value="1"/>
</dbReference>
<dbReference type="EMBL" id="CAACVI010000001">
    <property type="protein sequence ID" value="VEN72810.1"/>
    <property type="molecule type" value="Genomic_DNA"/>
</dbReference>
<sequence>MGYVFSFKDAAEYEKALSRPQFRFALDLQREFFLNMLKPAPGETALDIGCGTGEHMTSLVEAGVSVTGIDPSPYMLDIARGKIKNRASFQRGFAESLPFEDNSFNHACLITTLEFAENPDRALEEACRVARDRLFVGYLNRYSLLGSWRRVSGIFHSSIYNHARFYSAWDLKKRIRRFMGDVPFCCRTIGQIPAGRSDIIRRGEASHIAQAFPFGAFGGLTAVLVPRYKTRPLAIPLPPKRRQSPAAG</sequence>
<organism evidence="2">
    <name type="scientific">uncultured Desulfobacteraceae bacterium</name>
    <dbReference type="NCBI Taxonomy" id="218296"/>
    <lineage>
        <taxon>Bacteria</taxon>
        <taxon>Pseudomonadati</taxon>
        <taxon>Thermodesulfobacteriota</taxon>
        <taxon>Desulfobacteria</taxon>
        <taxon>Desulfobacterales</taxon>
        <taxon>Desulfobacteraceae</taxon>
        <taxon>environmental samples</taxon>
    </lineage>
</organism>
<dbReference type="InterPro" id="IPR029063">
    <property type="entry name" value="SAM-dependent_MTases_sf"/>
</dbReference>
<dbReference type="GO" id="GO:0032259">
    <property type="term" value="P:methylation"/>
    <property type="evidence" value="ECO:0007669"/>
    <property type="project" value="UniProtKB-KW"/>
</dbReference>
<keyword evidence="2" id="KW-0808">Transferase</keyword>
<dbReference type="InterPro" id="IPR050508">
    <property type="entry name" value="Methyltransf_Superfamily"/>
</dbReference>
<proteinExistence type="predicted"/>
<dbReference type="GO" id="GO:0008757">
    <property type="term" value="F:S-adenosylmethionine-dependent methyltransferase activity"/>
    <property type="evidence" value="ECO:0007669"/>
    <property type="project" value="InterPro"/>
</dbReference>
<evidence type="ECO:0000259" key="1">
    <source>
        <dbReference type="Pfam" id="PF08241"/>
    </source>
</evidence>
<gene>
    <name evidence="2" type="ORF">EPICR_10310</name>
</gene>
<accession>A0A484HGN8</accession>
<keyword evidence="2" id="KW-0489">Methyltransferase</keyword>
<dbReference type="AlphaFoldDB" id="A0A484HGN8"/>
<dbReference type="Gene3D" id="3.40.50.150">
    <property type="entry name" value="Vaccinia Virus protein VP39"/>
    <property type="match status" value="1"/>
</dbReference>